<evidence type="ECO:0000313" key="3">
    <source>
        <dbReference type="Proteomes" id="UP000562254"/>
    </source>
</evidence>
<evidence type="ECO:0000259" key="1">
    <source>
        <dbReference type="Pfam" id="PF04542"/>
    </source>
</evidence>
<dbReference type="Proteomes" id="UP000562254">
    <property type="component" value="Unassembled WGS sequence"/>
</dbReference>
<reference evidence="2 3" key="1">
    <citation type="submission" date="2020-08" db="EMBL/GenBank/DDBJ databases">
        <title>Genomic Encyclopedia of Type Strains, Phase IV (KMG-IV): sequencing the most valuable type-strain genomes for metagenomic binning, comparative biology and taxonomic classification.</title>
        <authorList>
            <person name="Goeker M."/>
        </authorList>
    </citation>
    <scope>NUCLEOTIDE SEQUENCE [LARGE SCALE GENOMIC DNA]</scope>
    <source>
        <strain evidence="2 3">DSM 25895</strain>
    </source>
</reference>
<name>A0A840XT22_9PROT</name>
<dbReference type="RefSeq" id="WP_184487101.1">
    <property type="nucleotide sequence ID" value="NZ_JAAEDJ010000123.1"/>
</dbReference>
<feature type="domain" description="RNA polymerase sigma-70 region 2" evidence="1">
    <location>
        <begin position="26"/>
        <end position="84"/>
    </location>
</feature>
<dbReference type="AlphaFoldDB" id="A0A840XT22"/>
<gene>
    <name evidence="2" type="ORF">FHS88_003866</name>
</gene>
<evidence type="ECO:0000313" key="2">
    <source>
        <dbReference type="EMBL" id="MBB5691705.1"/>
    </source>
</evidence>
<keyword evidence="3" id="KW-1185">Reference proteome</keyword>
<proteinExistence type="predicted"/>
<sequence>MSRPVTPADLRTIQTVAAEEARRLGRSLGLLPQDRDDLRQDLLVDLLSRLPAYDPARGTLGAFARVCMRHAALRIGEQYRQRRRRAHTVSLDDGLAGSEELTFADVLTEADSYGSWCGQPSDAFAALERHLDLERAVGAIDPEDHPLCAALSRHTPHEFGEQRTMPRMRIYRRIREIRLRLLAAGIPSAA</sequence>
<protein>
    <submittedName>
        <fullName evidence="2">RNA polymerase sigma-70 factor (ECF subfamily)</fullName>
    </submittedName>
</protein>
<comment type="caution">
    <text evidence="2">The sequence shown here is derived from an EMBL/GenBank/DDBJ whole genome shotgun (WGS) entry which is preliminary data.</text>
</comment>
<dbReference type="GO" id="GO:0006352">
    <property type="term" value="P:DNA-templated transcription initiation"/>
    <property type="evidence" value="ECO:0007669"/>
    <property type="project" value="InterPro"/>
</dbReference>
<dbReference type="GO" id="GO:0003700">
    <property type="term" value="F:DNA-binding transcription factor activity"/>
    <property type="evidence" value="ECO:0007669"/>
    <property type="project" value="InterPro"/>
</dbReference>
<dbReference type="Pfam" id="PF04542">
    <property type="entry name" value="Sigma70_r2"/>
    <property type="match status" value="1"/>
</dbReference>
<organism evidence="2 3">
    <name type="scientific">Neoroseomonas alkaliterrae</name>
    <dbReference type="NCBI Taxonomy" id="1452450"/>
    <lineage>
        <taxon>Bacteria</taxon>
        <taxon>Pseudomonadati</taxon>
        <taxon>Pseudomonadota</taxon>
        <taxon>Alphaproteobacteria</taxon>
        <taxon>Acetobacterales</taxon>
        <taxon>Acetobacteraceae</taxon>
        <taxon>Neoroseomonas</taxon>
    </lineage>
</organism>
<dbReference type="EMBL" id="JACIJE010000016">
    <property type="protein sequence ID" value="MBB5691705.1"/>
    <property type="molecule type" value="Genomic_DNA"/>
</dbReference>
<dbReference type="InterPro" id="IPR007627">
    <property type="entry name" value="RNA_pol_sigma70_r2"/>
</dbReference>
<accession>A0A840XT22</accession>